<dbReference type="SUPFAM" id="SSF48371">
    <property type="entry name" value="ARM repeat"/>
    <property type="match status" value="1"/>
</dbReference>
<accession>S9V245</accession>
<evidence type="ECO:0000256" key="1">
    <source>
        <dbReference type="SAM" id="Phobius"/>
    </source>
</evidence>
<gene>
    <name evidence="2" type="ORF">STCU_08745</name>
</gene>
<dbReference type="AlphaFoldDB" id="S9V245"/>
<dbReference type="OrthoDB" id="271435at2759"/>
<evidence type="ECO:0000313" key="2">
    <source>
        <dbReference type="EMBL" id="EPY20986.1"/>
    </source>
</evidence>
<sequence>MKFFLVFFFFVCYVSLLLICAFTPPTFVSPLVGHYDMKLLAFLSLFFTLSLFFFLFCVFLRNFLLHMDKDEVLKLANDVSSDDMTVAKEAKSKLSQLFEPTKLALLWADNATQEVVKNLLDAAESVENSDVYTLINEALVGAFDDTVTGEALLKEDKSSILSRFLFRSVVCTNLTLANTVRPAAVALVRLLLRLKKDEPYGALADEYLKSENTLRLFDCDDIESEENTTVYTYLKTYSQVIPFFVTSTVKAYEEDVVLLSNYLLICGIICRHELLPEAFLDRVKKALESSTLEFEFTCQFCAIVLRKHKENAAKLASTWVPLVFRQAEAGGDATLVAALSVLAACASTESGWSALSGTVSPDWIRKKLGGISSHQRRVSVLHLLSAFMSSPFVGDSYFSQDLIMSVWQLRRSPDETVRFAFWDVITLITAHENKKEDTHLVLFSTFLCSITSEDSVHVREKQLRVAEMLLQKENLPEESKESLKEYVKKGLYPKDSMDVADLPKE</sequence>
<dbReference type="EMBL" id="ATMH01008745">
    <property type="protein sequence ID" value="EPY20986.1"/>
    <property type="molecule type" value="Genomic_DNA"/>
</dbReference>
<proteinExistence type="predicted"/>
<comment type="caution">
    <text evidence="2">The sequence shown here is derived from an EMBL/GenBank/DDBJ whole genome shotgun (WGS) entry which is preliminary data.</text>
</comment>
<keyword evidence="1" id="KW-1133">Transmembrane helix</keyword>
<evidence type="ECO:0000313" key="3">
    <source>
        <dbReference type="Proteomes" id="UP000015354"/>
    </source>
</evidence>
<name>S9V245_9TRYP</name>
<dbReference type="Proteomes" id="UP000015354">
    <property type="component" value="Unassembled WGS sequence"/>
</dbReference>
<feature type="transmembrane region" description="Helical" evidence="1">
    <location>
        <begin position="40"/>
        <end position="60"/>
    </location>
</feature>
<keyword evidence="1" id="KW-0472">Membrane</keyword>
<keyword evidence="1" id="KW-0812">Transmembrane</keyword>
<protein>
    <submittedName>
        <fullName evidence="2">Uncharacterized protein</fullName>
    </submittedName>
</protein>
<organism evidence="2 3">
    <name type="scientific">Strigomonas culicis</name>
    <dbReference type="NCBI Taxonomy" id="28005"/>
    <lineage>
        <taxon>Eukaryota</taxon>
        <taxon>Discoba</taxon>
        <taxon>Euglenozoa</taxon>
        <taxon>Kinetoplastea</taxon>
        <taxon>Metakinetoplastina</taxon>
        <taxon>Trypanosomatida</taxon>
        <taxon>Trypanosomatidae</taxon>
        <taxon>Strigomonadinae</taxon>
        <taxon>Strigomonas</taxon>
    </lineage>
</organism>
<reference evidence="2 3" key="1">
    <citation type="journal article" date="2013" name="PLoS ONE">
        <title>Predicting the Proteins of Angomonas deanei, Strigomonas culicis and Their Respective Endosymbionts Reveals New Aspects of the Trypanosomatidae Family.</title>
        <authorList>
            <person name="Motta M.C."/>
            <person name="Martins A.C."/>
            <person name="de Souza S.S."/>
            <person name="Catta-Preta C.M."/>
            <person name="Silva R."/>
            <person name="Klein C.C."/>
            <person name="de Almeida L.G."/>
            <person name="de Lima Cunha O."/>
            <person name="Ciapina L.P."/>
            <person name="Brocchi M."/>
            <person name="Colabardini A.C."/>
            <person name="de Araujo Lima B."/>
            <person name="Machado C.R."/>
            <person name="de Almeida Soares C.M."/>
            <person name="Probst C.M."/>
            <person name="de Menezes C.B."/>
            <person name="Thompson C.E."/>
            <person name="Bartholomeu D.C."/>
            <person name="Gradia D.F."/>
            <person name="Pavoni D.P."/>
            <person name="Grisard E.C."/>
            <person name="Fantinatti-Garboggini F."/>
            <person name="Marchini F.K."/>
            <person name="Rodrigues-Luiz G.F."/>
            <person name="Wagner G."/>
            <person name="Goldman G.H."/>
            <person name="Fietto J.L."/>
            <person name="Elias M.C."/>
            <person name="Goldman M.H."/>
            <person name="Sagot M.F."/>
            <person name="Pereira M."/>
            <person name="Stoco P.H."/>
            <person name="de Mendonca-Neto R.P."/>
            <person name="Teixeira S.M."/>
            <person name="Maciel T.E."/>
            <person name="de Oliveira Mendes T.A."/>
            <person name="Urmenyi T.P."/>
            <person name="de Souza W."/>
            <person name="Schenkman S."/>
            <person name="de Vasconcelos A.T."/>
        </authorList>
    </citation>
    <scope>NUCLEOTIDE SEQUENCE [LARGE SCALE GENOMIC DNA]</scope>
</reference>
<keyword evidence="3" id="KW-1185">Reference proteome</keyword>
<dbReference type="InterPro" id="IPR016024">
    <property type="entry name" value="ARM-type_fold"/>
</dbReference>